<dbReference type="EMBL" id="RKKB01000009">
    <property type="protein sequence ID" value="RPA27980.1"/>
    <property type="molecule type" value="Genomic_DNA"/>
</dbReference>
<dbReference type="KEGG" id="spsr:EGC80_00745"/>
<evidence type="ECO:0000313" key="3">
    <source>
        <dbReference type="EMBL" id="RPA27980.1"/>
    </source>
</evidence>
<accession>A0A3N4E1V0</accession>
<reference evidence="5" key="2">
    <citation type="submission" date="2018-11" db="EMBL/GenBank/DDBJ databases">
        <title>Shewanella sp. R106.</title>
        <authorList>
            <person name="Hwang Y.J."/>
            <person name="Hwang C.Y."/>
        </authorList>
    </citation>
    <scope>NUCLEOTIDE SEQUENCE [LARGE SCALE GENOMIC DNA]</scope>
    <source>
        <strain evidence="5">R106</strain>
    </source>
</reference>
<sequence>MAIPPSLCIEKLKQALDYAEVGQHPVEVHGALVGLICGGVKQENFAWLTPLVELMNDGQPLEANLQKLISELYQDTVTRLVDFEFGFTLLLPEEEVPLSERVEALALWTQSFLTGIAIIQPQLAKASSDVREVIKDLADIAQVEFDVGDDEESEVAYVELQEFVRMSAILCYSEFGLDMPLHDTDEHSNFH</sequence>
<dbReference type="InterPro" id="IPR011978">
    <property type="entry name" value="YgfB-like"/>
</dbReference>
<gene>
    <name evidence="3" type="ORF">EGC77_16110</name>
    <name evidence="2" type="ORF">EGC80_00745</name>
</gene>
<dbReference type="SUPFAM" id="SSF101327">
    <property type="entry name" value="YgfB-like"/>
    <property type="match status" value="1"/>
</dbReference>
<dbReference type="RefSeq" id="WP_101032772.1">
    <property type="nucleotide sequence ID" value="NZ_CP034073.1"/>
</dbReference>
<dbReference type="OrthoDB" id="9783391at2"/>
<organism evidence="3 5">
    <name type="scientific">Shewanella psychromarinicola</name>
    <dbReference type="NCBI Taxonomy" id="2487742"/>
    <lineage>
        <taxon>Bacteria</taxon>
        <taxon>Pseudomonadati</taxon>
        <taxon>Pseudomonadota</taxon>
        <taxon>Gammaproteobacteria</taxon>
        <taxon>Alteromonadales</taxon>
        <taxon>Shewanellaceae</taxon>
        <taxon>Shewanella</taxon>
    </lineage>
</organism>
<evidence type="ECO:0000313" key="2">
    <source>
        <dbReference type="EMBL" id="AZG33599.1"/>
    </source>
</evidence>
<dbReference type="Proteomes" id="UP000273778">
    <property type="component" value="Chromosome"/>
</dbReference>
<comment type="similarity">
    <text evidence="1">Belongs to the UPF0149 family.</text>
</comment>
<dbReference type="GO" id="GO:0005829">
    <property type="term" value="C:cytosol"/>
    <property type="evidence" value="ECO:0007669"/>
    <property type="project" value="TreeGrafter"/>
</dbReference>
<dbReference type="PANTHER" id="PTHR37528:SF1">
    <property type="entry name" value="UPF0149 PROTEIN YGFB"/>
    <property type="match status" value="1"/>
</dbReference>
<evidence type="ECO:0000256" key="1">
    <source>
        <dbReference type="ARBA" id="ARBA00038308"/>
    </source>
</evidence>
<dbReference type="Gene3D" id="1.20.120.740">
    <property type="entry name" value="YgfB uncharacterised protein family UPF0149, PF03695"/>
    <property type="match status" value="1"/>
</dbReference>
<protein>
    <submittedName>
        <fullName evidence="3">YecA family protein</fullName>
    </submittedName>
</protein>
<dbReference type="Proteomes" id="UP000278855">
    <property type="component" value="Unassembled WGS sequence"/>
</dbReference>
<name>A0A3N4E1V0_9GAMM</name>
<reference evidence="3" key="3">
    <citation type="submission" date="2018-11" db="EMBL/GenBank/DDBJ databases">
        <authorList>
            <person name="Hwang Y.J."/>
            <person name="Hwang C.Y."/>
        </authorList>
    </citation>
    <scope>NUCLEOTIDE SEQUENCE</scope>
    <source>
        <strain evidence="3">R106</strain>
    </source>
</reference>
<reference evidence="2 4" key="1">
    <citation type="submission" date="2018-11" db="EMBL/GenBank/DDBJ databases">
        <title>Shewanella sp. M2.</title>
        <authorList>
            <person name="Hwang Y.J."/>
            <person name="Hwang C.Y."/>
        </authorList>
    </citation>
    <scope>NUCLEOTIDE SEQUENCE [LARGE SCALE GENOMIC DNA]</scope>
    <source>
        <strain evidence="2 4">M2</strain>
    </source>
</reference>
<evidence type="ECO:0000313" key="4">
    <source>
        <dbReference type="Proteomes" id="UP000273778"/>
    </source>
</evidence>
<keyword evidence="4" id="KW-1185">Reference proteome</keyword>
<dbReference type="Pfam" id="PF03695">
    <property type="entry name" value="UPF0149"/>
    <property type="match status" value="1"/>
</dbReference>
<dbReference type="PANTHER" id="PTHR37528">
    <property type="entry name" value="UPF0149 PROTEIN YGFB"/>
    <property type="match status" value="1"/>
</dbReference>
<proteinExistence type="inferred from homology"/>
<dbReference type="InterPro" id="IPR036255">
    <property type="entry name" value="YgfB-like_sf"/>
</dbReference>
<dbReference type="AlphaFoldDB" id="A0A3N4E1V0"/>
<dbReference type="EMBL" id="CP034073">
    <property type="protein sequence ID" value="AZG33599.1"/>
    <property type="molecule type" value="Genomic_DNA"/>
</dbReference>
<evidence type="ECO:0000313" key="5">
    <source>
        <dbReference type="Proteomes" id="UP000278855"/>
    </source>
</evidence>